<keyword evidence="7" id="KW-1185">Reference proteome</keyword>
<evidence type="ECO:0000256" key="2">
    <source>
        <dbReference type="ARBA" id="ARBA00022786"/>
    </source>
</evidence>
<gene>
    <name evidence="6" type="ORF">V6N12_051458</name>
</gene>
<evidence type="ECO:0000256" key="1">
    <source>
        <dbReference type="ARBA" id="ARBA00006043"/>
    </source>
</evidence>
<keyword evidence="4" id="KW-0472">Membrane</keyword>
<protein>
    <recommendedName>
        <fullName evidence="5">Ubiquitin fusion degradation protein UFD1 N-terminal subdomain 1 domain-containing protein</fullName>
    </recommendedName>
</protein>
<evidence type="ECO:0000313" key="6">
    <source>
        <dbReference type="EMBL" id="KAK8601629.1"/>
    </source>
</evidence>
<keyword evidence="4" id="KW-1133">Transmembrane helix</keyword>
<evidence type="ECO:0000256" key="4">
    <source>
        <dbReference type="SAM" id="Phobius"/>
    </source>
</evidence>
<feature type="domain" description="Ubiquitin fusion degradation protein UFD1 N-terminal subdomain 1" evidence="5">
    <location>
        <begin position="1"/>
        <end position="70"/>
    </location>
</feature>
<sequence>MPPSALDRLASLQIDYLMLFELRNDAAERASHCGVLEFITEEVVIYMPYWMMENLLLQEGDIVKVKNAKLESFTLEQGATNFGIAIVMSNDVREKVTTMKQEVKPTKAHNLMTKAERAEAPNRASSIVRLRGPCHPTTKQGGKGESSPRRTELAKSQRFTALMVTVMFVGVMVIPKNTVAVVMNHN</sequence>
<dbReference type="InterPro" id="IPR055417">
    <property type="entry name" value="UFD1_N1"/>
</dbReference>
<comment type="caution">
    <text evidence="6">The sequence shown here is derived from an EMBL/GenBank/DDBJ whole genome shotgun (WGS) entry which is preliminary data.</text>
</comment>
<dbReference type="PANTHER" id="PTHR12555:SF13">
    <property type="entry name" value="UBIQUITIN RECOGNITION FACTOR IN ER-ASSOCIATED DEGRADATION PROTEIN 1"/>
    <property type="match status" value="1"/>
</dbReference>
<evidence type="ECO:0000256" key="3">
    <source>
        <dbReference type="SAM" id="MobiDB-lite"/>
    </source>
</evidence>
<accession>A0ABR2GFF6</accession>
<dbReference type="InterPro" id="IPR042299">
    <property type="entry name" value="Ufd1-like_Nn"/>
</dbReference>
<dbReference type="InterPro" id="IPR004854">
    <property type="entry name" value="Ufd1-like"/>
</dbReference>
<keyword evidence="4" id="KW-0812">Transmembrane</keyword>
<dbReference type="Pfam" id="PF03152">
    <property type="entry name" value="UFD1_N1"/>
    <property type="match status" value="1"/>
</dbReference>
<comment type="similarity">
    <text evidence="1">Belongs to the UFD1 family.</text>
</comment>
<proteinExistence type="inferred from homology"/>
<name>A0ABR2GFF6_9ROSI</name>
<keyword evidence="2" id="KW-0833">Ubl conjugation pathway</keyword>
<dbReference type="PANTHER" id="PTHR12555">
    <property type="entry name" value="UBIQUITIN FUSION DEGRADATON PROTEIN 1"/>
    <property type="match status" value="1"/>
</dbReference>
<feature type="transmembrane region" description="Helical" evidence="4">
    <location>
        <begin position="159"/>
        <end position="183"/>
    </location>
</feature>
<evidence type="ECO:0000313" key="7">
    <source>
        <dbReference type="Proteomes" id="UP001472677"/>
    </source>
</evidence>
<dbReference type="Proteomes" id="UP001472677">
    <property type="component" value="Unassembled WGS sequence"/>
</dbReference>
<dbReference type="EMBL" id="JBBPBM010000001">
    <property type="protein sequence ID" value="KAK8601629.1"/>
    <property type="molecule type" value="Genomic_DNA"/>
</dbReference>
<dbReference type="Gene3D" id="2.40.40.50">
    <property type="entry name" value="Ubiquitin fusion degradation protein UFD1, N-terminal domain"/>
    <property type="match status" value="1"/>
</dbReference>
<evidence type="ECO:0000259" key="5">
    <source>
        <dbReference type="Pfam" id="PF03152"/>
    </source>
</evidence>
<organism evidence="6 7">
    <name type="scientific">Hibiscus sabdariffa</name>
    <name type="common">roselle</name>
    <dbReference type="NCBI Taxonomy" id="183260"/>
    <lineage>
        <taxon>Eukaryota</taxon>
        <taxon>Viridiplantae</taxon>
        <taxon>Streptophyta</taxon>
        <taxon>Embryophyta</taxon>
        <taxon>Tracheophyta</taxon>
        <taxon>Spermatophyta</taxon>
        <taxon>Magnoliopsida</taxon>
        <taxon>eudicotyledons</taxon>
        <taxon>Gunneridae</taxon>
        <taxon>Pentapetalae</taxon>
        <taxon>rosids</taxon>
        <taxon>malvids</taxon>
        <taxon>Malvales</taxon>
        <taxon>Malvaceae</taxon>
        <taxon>Malvoideae</taxon>
        <taxon>Hibiscus</taxon>
    </lineage>
</organism>
<reference evidence="6 7" key="1">
    <citation type="journal article" date="2024" name="G3 (Bethesda)">
        <title>Genome assembly of Hibiscus sabdariffa L. provides insights into metabolisms of medicinal natural products.</title>
        <authorList>
            <person name="Kim T."/>
        </authorList>
    </citation>
    <scope>NUCLEOTIDE SEQUENCE [LARGE SCALE GENOMIC DNA]</scope>
    <source>
        <strain evidence="6">TK-2024</strain>
        <tissue evidence="6">Old leaves</tissue>
    </source>
</reference>
<feature type="region of interest" description="Disordered" evidence="3">
    <location>
        <begin position="131"/>
        <end position="153"/>
    </location>
</feature>